<dbReference type="RefSeq" id="WP_148740428.1">
    <property type="nucleotide sequence ID" value="NZ_VSTH01000051.1"/>
</dbReference>
<sequence>MSHLHRKPDKDPHRAGGWFVYWGDVRVGHIAKRAGIPNHTPQWGWSCGFYPGCEPGQSTTGTAESFEEARAGFERDWEKLLATRTEEHFEEWRRSRDFHAWKDKMHEEKLFLPTQTRGAPARCFCGEFITIASQDEHIHCAHRGIGA</sequence>
<protein>
    <submittedName>
        <fullName evidence="1">Uncharacterized protein</fullName>
    </submittedName>
</protein>
<name>A0A5S4YPA5_9BRAD</name>
<evidence type="ECO:0000313" key="2">
    <source>
        <dbReference type="Proteomes" id="UP000324797"/>
    </source>
</evidence>
<comment type="caution">
    <text evidence="1">The sequence shown here is derived from an EMBL/GenBank/DDBJ whole genome shotgun (WGS) entry which is preliminary data.</text>
</comment>
<reference evidence="1 2" key="1">
    <citation type="submission" date="2019-08" db="EMBL/GenBank/DDBJ databases">
        <title>Bradyrhizobium hipponensis sp. nov., a rhizobium isolated from a Lupinus angustifolius root nodule in Tunisia.</title>
        <authorList>
            <person name="Off K."/>
            <person name="Rejili M."/>
            <person name="Mars M."/>
            <person name="Brachmann A."/>
            <person name="Marin M."/>
        </authorList>
    </citation>
    <scope>NUCLEOTIDE SEQUENCE [LARGE SCALE GENOMIC DNA]</scope>
    <source>
        <strain evidence="2">aSej3</strain>
    </source>
</reference>
<dbReference type="Proteomes" id="UP000324797">
    <property type="component" value="Unassembled WGS sequence"/>
</dbReference>
<dbReference type="AlphaFoldDB" id="A0A5S4YPA5"/>
<accession>A0A5S4YPA5</accession>
<proteinExistence type="predicted"/>
<gene>
    <name evidence="1" type="ORF">FXV83_16290</name>
</gene>
<organism evidence="1 2">
    <name type="scientific">Bradyrhizobium hipponense</name>
    <dbReference type="NCBI Taxonomy" id="2605638"/>
    <lineage>
        <taxon>Bacteria</taxon>
        <taxon>Pseudomonadati</taxon>
        <taxon>Pseudomonadota</taxon>
        <taxon>Alphaproteobacteria</taxon>
        <taxon>Hyphomicrobiales</taxon>
        <taxon>Nitrobacteraceae</taxon>
        <taxon>Bradyrhizobium</taxon>
    </lineage>
</organism>
<dbReference type="EMBL" id="VSTH01000051">
    <property type="protein sequence ID" value="TYO65494.1"/>
    <property type="molecule type" value="Genomic_DNA"/>
</dbReference>
<evidence type="ECO:0000313" key="1">
    <source>
        <dbReference type="EMBL" id="TYO65494.1"/>
    </source>
</evidence>
<keyword evidence="2" id="KW-1185">Reference proteome</keyword>